<protein>
    <submittedName>
        <fullName evidence="2">Uncharacterized protein</fullName>
    </submittedName>
</protein>
<name>A0A4V3XBB3_9AGAM</name>
<comment type="caution">
    <text evidence="2">The sequence shown here is derived from an EMBL/GenBank/DDBJ whole genome shotgun (WGS) entry which is preliminary data.</text>
</comment>
<keyword evidence="3" id="KW-1185">Reference proteome</keyword>
<evidence type="ECO:0000313" key="3">
    <source>
        <dbReference type="Proteomes" id="UP000308199"/>
    </source>
</evidence>
<evidence type="ECO:0000313" key="2">
    <source>
        <dbReference type="EMBL" id="THH01403.1"/>
    </source>
</evidence>
<evidence type="ECO:0000256" key="1">
    <source>
        <dbReference type="SAM" id="MobiDB-lite"/>
    </source>
</evidence>
<reference evidence="2 3" key="1">
    <citation type="submission" date="2019-02" db="EMBL/GenBank/DDBJ databases">
        <title>Genome sequencing of the rare red list fungi Phellinidium pouzarii.</title>
        <authorList>
            <person name="Buettner E."/>
            <person name="Kellner H."/>
        </authorList>
    </citation>
    <scope>NUCLEOTIDE SEQUENCE [LARGE SCALE GENOMIC DNA]</scope>
    <source>
        <strain evidence="2 3">DSM 108285</strain>
    </source>
</reference>
<accession>A0A4V3XBB3</accession>
<proteinExistence type="predicted"/>
<sequence length="542" mass="59463">MNRSSTITFSIFCKITSSLKIQAMTDIDDFQEVSGAVLEPAAHKDDSDIHLVGLIGIQREKHIDLSVSVSAGVFLVNIFFWRYFAGQQQTIKPSDLFAPPDQSGTMLVHVDPRGATSRLDDSKVIPTIISTMEDPNPVKPASIPFADISPISDDTDVLFRGSSPSDQRAASCPRIFIDIHLNRSNHSSLNDNPVKSEVSISSDKMLSEMQSIAKDLNRFSTMYSVNIDSANSNESSIVVELKHVNLECCFDNIECNIEDALESLKVILQQLETLSKDNLCSDTSHIPDSMPTPLSLVPLTINQTKKQAMENPEPLLNNNCTAKSTILKDIHATGIDQHFADFADGLYYFVVTDTLPCTSNPVPPRPSKNTEKKQAFNTCIRLPKSFPSWHNSLKMTSTPDLSSPGYPSAIISTPRSFIPRALRASSTNIKVFVESSRPLAIANHGAVSGTSPSESRHSPSQTIEAPRHLVRPPLTDIETGTQVNLVSPVPRLARARQGHVHTSSQDKSENKTQHSIVPARTRSRLSTGRARSPQFSRSSSII</sequence>
<dbReference type="AlphaFoldDB" id="A0A4V3XBB3"/>
<organism evidence="2 3">
    <name type="scientific">Phellinidium pouzarii</name>
    <dbReference type="NCBI Taxonomy" id="167371"/>
    <lineage>
        <taxon>Eukaryota</taxon>
        <taxon>Fungi</taxon>
        <taxon>Dikarya</taxon>
        <taxon>Basidiomycota</taxon>
        <taxon>Agaricomycotina</taxon>
        <taxon>Agaricomycetes</taxon>
        <taxon>Hymenochaetales</taxon>
        <taxon>Hymenochaetaceae</taxon>
        <taxon>Phellinidium</taxon>
    </lineage>
</organism>
<feature type="compositionally biased region" description="Polar residues" evidence="1">
    <location>
        <begin position="533"/>
        <end position="542"/>
    </location>
</feature>
<feature type="compositionally biased region" description="Polar residues" evidence="1">
    <location>
        <begin position="448"/>
        <end position="463"/>
    </location>
</feature>
<dbReference type="EMBL" id="SGPK01000590">
    <property type="protein sequence ID" value="THH01403.1"/>
    <property type="molecule type" value="Genomic_DNA"/>
</dbReference>
<gene>
    <name evidence="2" type="ORF">EW145_g6920</name>
</gene>
<feature type="region of interest" description="Disordered" evidence="1">
    <location>
        <begin position="444"/>
        <end position="542"/>
    </location>
</feature>
<dbReference type="Proteomes" id="UP000308199">
    <property type="component" value="Unassembled WGS sequence"/>
</dbReference>